<dbReference type="EMBL" id="KU163330">
    <property type="protein sequence ID" value="AND77157.1"/>
    <property type="molecule type" value="Genomic_RNA"/>
</dbReference>
<sequence length="605" mass="68811">MLKRPAYYNIFLLPTGRRLAKTYNILENLTLLPKADWKLYEAIEQKLKWMIQEYRSDWRDRLSHHERYGVKLRLTYRSESERSLLETRVIDFVVSSGKKASTVQFCTRDSYKGRVRANQILILLEPEGLGEVEGLTVKYGGNWMSLMTHCLFVLGSTLTCFGFVDPSHGCKFNLIPYLKNLNPADKWLLDLQAGWRMEYGVTRSLEDGALYDFFAESFTTYAVRTWPGCEKYVGSVDGFFGKLAVLPAQCLTPKEYAFQSQLTVKAKRTGLHYLYYLISFTMKANLLDKIIRESLSTVRVFSFLIGRDHLPSIGFHSGEDFSKKYLSMALGTMDTPSRYAITIVSGMQVDVEVRSVVGISSFKDGTQYTIVDEILLQPARLILLGRKGGGKSRLSKTFSELGYNVLDSDTYGKVLTLLGNEGADGLDGVLRRFVRLTPDERKVIPSIFETEMDRLCTVFTARGMKPYTLDCQLQAGRLHWELYISFQEFYDRTIRIVTPDKFRYAYFSELAKGGFDDNGMTFSPDLKSVVFVHSMPELFEAMGGCVAEIVPTHSTRLAILLRGQGLSVNAELHLHDFYVAINQNGARKVSLGWLVHALNDLLKMR</sequence>
<proteinExistence type="predicted"/>
<evidence type="ECO:0000313" key="1">
    <source>
        <dbReference type="EMBL" id="AND77157.1"/>
    </source>
</evidence>
<name>A0A172Q4N6_9REOV</name>
<reference evidence="1 2" key="1">
    <citation type="journal article" date="2016" name="New Microbes New Infect">
        <title>Diversity of viruses in Ixodes ricinus, and characterization of a neurotropic strain of Eyach virus.</title>
        <authorList>
            <person name="Moutailler S."/>
            <person name="Popovici I."/>
            <person name="Devillers E."/>
            <person name="Vayssier-Taussat M."/>
            <person name="Eloit M."/>
        </authorList>
    </citation>
    <scope>NUCLEOTIDE SEQUENCE [LARGE SCALE GENOMIC DNA]</scope>
    <source>
        <strain evidence="1">Alsace</strain>
    </source>
</reference>
<accession>A0A172Q4N6</accession>
<evidence type="ECO:0000313" key="2">
    <source>
        <dbReference type="Proteomes" id="UP000139198"/>
    </source>
</evidence>
<organism evidence="1 2">
    <name type="scientific">Eyach virus</name>
    <dbReference type="NCBI Taxonomy" id="62352"/>
    <lineage>
        <taxon>Viruses</taxon>
        <taxon>Riboviria</taxon>
        <taxon>Orthornavirae</taxon>
        <taxon>Duplornaviricota</taxon>
        <taxon>Resentoviricetes</taxon>
        <taxon>Reovirales</taxon>
        <taxon>Spinareoviridae</taxon>
        <taxon>Coltivirus</taxon>
        <taxon>Coltivirus ixodis</taxon>
        <taxon>Eyach coltivirus</taxon>
    </lineage>
</organism>
<dbReference type="Proteomes" id="UP000139198">
    <property type="component" value="Genome"/>
</dbReference>
<protein>
    <submittedName>
        <fullName evidence="1">VP10</fullName>
    </submittedName>
</protein>